<protein>
    <submittedName>
        <fullName evidence="8">Ribonuclease J</fullName>
    </submittedName>
</protein>
<sequence length="556" mass="59662">MTRSSDQLVFVPLGGLGEIGMNAALYGFGPEKKRKWILVDCGLSFAGPEAPGVDIVLPDLSYIIQDRANLLGIVITHAHEDHIGALAALWPSLRVPVWCTRFAAGLLATRRLSEPGAPKVEMNIVAQGGRFTLGPFDIEFVPVAHSIPESNALAIRTPAGLVVHTGDWKIDPTPRVGLPTDEARLRELGEEGVLALVCDSTNVLRDGISPSEADVAAKLKELVASAPNRVAVTTFASNVARLRAVAEAAMANQREVVVVGRAMDRVIDVARECGFLDGIPAFRGVETYGYLPRDRVVALVTGSQGEPRAALSRIAADDHPEIALSPGDRVIFSSRTIPGNEKAVGAILNRLARDNIEIITDRTHLVHVSGHPRREELARLYGWLKPKIAIPAHGEDQHLTEHATFARSLGVKHVLRAGNGDVVVIAEDGARKLTEVQHGRLYQDGELLIGALDRTIPERRKLSFAGVISIAVALDEKGELAGDPEVALIGLPLAAKDGTPFDDIVADAVEDLIEGLPKGKRRDPEAVRSALERGVRAAVNEEWGKKPLVNALVITV</sequence>
<keyword evidence="5" id="KW-0269">Exonuclease</keyword>
<dbReference type="InterPro" id="IPR055132">
    <property type="entry name" value="RNase_J_b_CASP"/>
</dbReference>
<proteinExistence type="predicted"/>
<dbReference type="Gene3D" id="3.60.15.10">
    <property type="entry name" value="Ribonuclease Z/Hydroxyacylglutathione hydrolase-like"/>
    <property type="match status" value="1"/>
</dbReference>
<dbReference type="Pfam" id="PF07521">
    <property type="entry name" value="RMMBL"/>
    <property type="match status" value="1"/>
</dbReference>
<keyword evidence="3" id="KW-0378">Hydrolase</keyword>
<dbReference type="EMBL" id="FOAN01000001">
    <property type="protein sequence ID" value="SEK42701.1"/>
    <property type="molecule type" value="Genomic_DNA"/>
</dbReference>
<keyword evidence="6" id="KW-0694">RNA-binding</keyword>
<dbReference type="Pfam" id="PF17770">
    <property type="entry name" value="RNase_J_C"/>
    <property type="match status" value="1"/>
</dbReference>
<dbReference type="Gene3D" id="3.10.20.580">
    <property type="match status" value="1"/>
</dbReference>
<dbReference type="CDD" id="cd07714">
    <property type="entry name" value="RNaseJ_MBL-fold"/>
    <property type="match status" value="1"/>
</dbReference>
<dbReference type="GO" id="GO:0046872">
    <property type="term" value="F:metal ion binding"/>
    <property type="evidence" value="ECO:0007669"/>
    <property type="project" value="UniProtKB-KW"/>
</dbReference>
<name>A0A1H7GX89_9HYPH</name>
<dbReference type="InterPro" id="IPR001279">
    <property type="entry name" value="Metallo-B-lactamas"/>
</dbReference>
<reference evidence="9" key="1">
    <citation type="submission" date="2016-10" db="EMBL/GenBank/DDBJ databases">
        <authorList>
            <person name="Varghese N."/>
            <person name="Submissions S."/>
        </authorList>
    </citation>
    <scope>NUCLEOTIDE SEQUENCE [LARGE SCALE GENOMIC DNA]</scope>
    <source>
        <strain evidence="9">LMG 26383,CCUG 61248,R- 45681</strain>
    </source>
</reference>
<dbReference type="GO" id="GO:0003723">
    <property type="term" value="F:RNA binding"/>
    <property type="evidence" value="ECO:0007669"/>
    <property type="project" value="UniProtKB-KW"/>
</dbReference>
<keyword evidence="2" id="KW-0479">Metal-binding</keyword>
<dbReference type="Pfam" id="PF12706">
    <property type="entry name" value="Lactamase_B_2"/>
    <property type="match status" value="1"/>
</dbReference>
<evidence type="ECO:0000256" key="4">
    <source>
        <dbReference type="ARBA" id="ARBA00022833"/>
    </source>
</evidence>
<dbReference type="InterPro" id="IPR042173">
    <property type="entry name" value="RNase_J_2"/>
</dbReference>
<feature type="domain" description="Metallo-beta-lactamase" evidence="7">
    <location>
        <begin position="20"/>
        <end position="219"/>
    </location>
</feature>
<keyword evidence="9" id="KW-1185">Reference proteome</keyword>
<dbReference type="AlphaFoldDB" id="A0A1H7GX89"/>
<evidence type="ECO:0000256" key="2">
    <source>
        <dbReference type="ARBA" id="ARBA00022723"/>
    </source>
</evidence>
<accession>A0A1H7GX89</accession>
<evidence type="ECO:0000256" key="1">
    <source>
        <dbReference type="ARBA" id="ARBA00022722"/>
    </source>
</evidence>
<gene>
    <name evidence="8" type="ORF">SAMN04515666_101491</name>
</gene>
<dbReference type="Pfam" id="PF22505">
    <property type="entry name" value="RNase_J_b_CASP"/>
    <property type="match status" value="1"/>
</dbReference>
<dbReference type="OrthoDB" id="9770211at2"/>
<evidence type="ECO:0000256" key="3">
    <source>
        <dbReference type="ARBA" id="ARBA00022801"/>
    </source>
</evidence>
<dbReference type="PANTHER" id="PTHR43694:SF1">
    <property type="entry name" value="RIBONUCLEASE J"/>
    <property type="match status" value="1"/>
</dbReference>
<dbReference type="SUPFAM" id="SSF56281">
    <property type="entry name" value="Metallo-hydrolase/oxidoreductase"/>
    <property type="match status" value="1"/>
</dbReference>
<evidence type="ECO:0000313" key="8">
    <source>
        <dbReference type="EMBL" id="SEK42701.1"/>
    </source>
</evidence>
<dbReference type="SMART" id="SM00849">
    <property type="entry name" value="Lactamase_B"/>
    <property type="match status" value="1"/>
</dbReference>
<dbReference type="Gene3D" id="3.40.50.10710">
    <property type="entry name" value="Metallo-hydrolase/oxidoreductase"/>
    <property type="match status" value="1"/>
</dbReference>
<dbReference type="PANTHER" id="PTHR43694">
    <property type="entry name" value="RIBONUCLEASE J"/>
    <property type="match status" value="1"/>
</dbReference>
<dbReference type="InterPro" id="IPR011108">
    <property type="entry name" value="RMMBL"/>
</dbReference>
<dbReference type="RefSeq" id="WP_091829434.1">
    <property type="nucleotide sequence ID" value="NZ_FOAN01000001.1"/>
</dbReference>
<keyword evidence="1" id="KW-0540">Nuclease</keyword>
<evidence type="ECO:0000313" key="9">
    <source>
        <dbReference type="Proteomes" id="UP000199664"/>
    </source>
</evidence>
<dbReference type="GO" id="GO:0004527">
    <property type="term" value="F:exonuclease activity"/>
    <property type="evidence" value="ECO:0007669"/>
    <property type="project" value="UniProtKB-KW"/>
</dbReference>
<keyword evidence="4" id="KW-0862">Zinc</keyword>
<dbReference type="Proteomes" id="UP000199664">
    <property type="component" value="Unassembled WGS sequence"/>
</dbReference>
<evidence type="ECO:0000259" key="7">
    <source>
        <dbReference type="SMART" id="SM00849"/>
    </source>
</evidence>
<evidence type="ECO:0000256" key="5">
    <source>
        <dbReference type="ARBA" id="ARBA00022839"/>
    </source>
</evidence>
<dbReference type="InterPro" id="IPR036866">
    <property type="entry name" value="RibonucZ/Hydroxyglut_hydro"/>
</dbReference>
<dbReference type="InterPro" id="IPR041636">
    <property type="entry name" value="RNase_J_C"/>
</dbReference>
<evidence type="ECO:0000256" key="6">
    <source>
        <dbReference type="ARBA" id="ARBA00022884"/>
    </source>
</evidence>
<dbReference type="STRING" id="1036779.SAMN04515666_101491"/>
<organism evidence="8 9">
    <name type="scientific">Bosea lupini</name>
    <dbReference type="NCBI Taxonomy" id="1036779"/>
    <lineage>
        <taxon>Bacteria</taxon>
        <taxon>Pseudomonadati</taxon>
        <taxon>Pseudomonadota</taxon>
        <taxon>Alphaproteobacteria</taxon>
        <taxon>Hyphomicrobiales</taxon>
        <taxon>Boseaceae</taxon>
        <taxon>Bosea</taxon>
    </lineage>
</organism>